<dbReference type="AlphaFoldDB" id="W2T8E2"/>
<dbReference type="Proteomes" id="UP000053676">
    <property type="component" value="Unassembled WGS sequence"/>
</dbReference>
<gene>
    <name evidence="2" type="ORF">NECAME_02961</name>
</gene>
<keyword evidence="3" id="KW-1185">Reference proteome</keyword>
<sequence>MKSYTINNVSPVGETCPSRGASTSGVAAPGMPAPDDRSRSTVHYKLHSRGVPQRTLSPAHPHAAIRRKQKLELEDSFVREIHLLSTSEVFCAKYHAKTVFKSNALNRG</sequence>
<reference evidence="3" key="1">
    <citation type="journal article" date="2014" name="Nat. Genet.">
        <title>Genome of the human hookworm Necator americanus.</title>
        <authorList>
            <person name="Tang Y.T."/>
            <person name="Gao X."/>
            <person name="Rosa B.A."/>
            <person name="Abubucker S."/>
            <person name="Hallsworth-Pepin K."/>
            <person name="Martin J."/>
            <person name="Tyagi R."/>
            <person name="Heizer E."/>
            <person name="Zhang X."/>
            <person name="Bhonagiri-Palsikar V."/>
            <person name="Minx P."/>
            <person name="Warren W.C."/>
            <person name="Wang Q."/>
            <person name="Zhan B."/>
            <person name="Hotez P.J."/>
            <person name="Sternberg P.W."/>
            <person name="Dougall A."/>
            <person name="Gaze S.T."/>
            <person name="Mulvenna J."/>
            <person name="Sotillo J."/>
            <person name="Ranganathan S."/>
            <person name="Rabelo E.M."/>
            <person name="Wilson R.K."/>
            <person name="Felgner P.L."/>
            <person name="Bethony J."/>
            <person name="Hawdon J.M."/>
            <person name="Gasser R.B."/>
            <person name="Loukas A."/>
            <person name="Mitreva M."/>
        </authorList>
    </citation>
    <scope>NUCLEOTIDE SEQUENCE [LARGE SCALE GENOMIC DNA]</scope>
</reference>
<evidence type="ECO:0000256" key="1">
    <source>
        <dbReference type="SAM" id="MobiDB-lite"/>
    </source>
</evidence>
<feature type="region of interest" description="Disordered" evidence="1">
    <location>
        <begin position="1"/>
        <end position="39"/>
    </location>
</feature>
<name>W2T8E2_NECAM</name>
<accession>W2T8E2</accession>
<evidence type="ECO:0000313" key="3">
    <source>
        <dbReference type="Proteomes" id="UP000053676"/>
    </source>
</evidence>
<feature type="compositionally biased region" description="Polar residues" evidence="1">
    <location>
        <begin position="1"/>
        <end position="10"/>
    </location>
</feature>
<evidence type="ECO:0000313" key="2">
    <source>
        <dbReference type="EMBL" id="ETN78255.1"/>
    </source>
</evidence>
<dbReference type="KEGG" id="nai:NECAME_02961"/>
<protein>
    <submittedName>
        <fullName evidence="2">Uncharacterized protein</fullName>
    </submittedName>
</protein>
<organism evidence="2 3">
    <name type="scientific">Necator americanus</name>
    <name type="common">Human hookworm</name>
    <dbReference type="NCBI Taxonomy" id="51031"/>
    <lineage>
        <taxon>Eukaryota</taxon>
        <taxon>Metazoa</taxon>
        <taxon>Ecdysozoa</taxon>
        <taxon>Nematoda</taxon>
        <taxon>Chromadorea</taxon>
        <taxon>Rhabditida</taxon>
        <taxon>Rhabditina</taxon>
        <taxon>Rhabditomorpha</taxon>
        <taxon>Strongyloidea</taxon>
        <taxon>Ancylostomatidae</taxon>
        <taxon>Bunostominae</taxon>
        <taxon>Necator</taxon>
    </lineage>
</organism>
<dbReference type="EMBL" id="KI660008">
    <property type="protein sequence ID" value="ETN78255.1"/>
    <property type="molecule type" value="Genomic_DNA"/>
</dbReference>
<proteinExistence type="predicted"/>